<name>A0A5B7CH90_PORTR</name>
<protein>
    <submittedName>
        <fullName evidence="1">Uncharacterized protein</fullName>
    </submittedName>
</protein>
<proteinExistence type="predicted"/>
<accession>A0A5B7CH90</accession>
<dbReference type="Proteomes" id="UP000324222">
    <property type="component" value="Unassembled WGS sequence"/>
</dbReference>
<gene>
    <name evidence="1" type="ORF">E2C01_000697</name>
</gene>
<comment type="caution">
    <text evidence="1">The sequence shown here is derived from an EMBL/GenBank/DDBJ whole genome shotgun (WGS) entry which is preliminary data.</text>
</comment>
<dbReference type="EMBL" id="VSRR010000018">
    <property type="protein sequence ID" value="MPC08121.1"/>
    <property type="molecule type" value="Genomic_DNA"/>
</dbReference>
<dbReference type="AlphaFoldDB" id="A0A5B7CH90"/>
<evidence type="ECO:0000313" key="2">
    <source>
        <dbReference type="Proteomes" id="UP000324222"/>
    </source>
</evidence>
<reference evidence="1 2" key="1">
    <citation type="submission" date="2019-05" db="EMBL/GenBank/DDBJ databases">
        <title>Another draft genome of Portunus trituberculatus and its Hox gene families provides insights of decapod evolution.</title>
        <authorList>
            <person name="Jeong J.-H."/>
            <person name="Song I."/>
            <person name="Kim S."/>
            <person name="Choi T."/>
            <person name="Kim D."/>
            <person name="Ryu S."/>
            <person name="Kim W."/>
        </authorList>
    </citation>
    <scope>NUCLEOTIDE SEQUENCE [LARGE SCALE GENOMIC DNA]</scope>
    <source>
        <tissue evidence="1">Muscle</tissue>
    </source>
</reference>
<evidence type="ECO:0000313" key="1">
    <source>
        <dbReference type="EMBL" id="MPC08121.1"/>
    </source>
</evidence>
<organism evidence="1 2">
    <name type="scientific">Portunus trituberculatus</name>
    <name type="common">Swimming crab</name>
    <name type="synonym">Neptunus trituberculatus</name>
    <dbReference type="NCBI Taxonomy" id="210409"/>
    <lineage>
        <taxon>Eukaryota</taxon>
        <taxon>Metazoa</taxon>
        <taxon>Ecdysozoa</taxon>
        <taxon>Arthropoda</taxon>
        <taxon>Crustacea</taxon>
        <taxon>Multicrustacea</taxon>
        <taxon>Malacostraca</taxon>
        <taxon>Eumalacostraca</taxon>
        <taxon>Eucarida</taxon>
        <taxon>Decapoda</taxon>
        <taxon>Pleocyemata</taxon>
        <taxon>Brachyura</taxon>
        <taxon>Eubrachyura</taxon>
        <taxon>Portunoidea</taxon>
        <taxon>Portunidae</taxon>
        <taxon>Portuninae</taxon>
        <taxon>Portunus</taxon>
    </lineage>
</organism>
<keyword evidence="2" id="KW-1185">Reference proteome</keyword>
<sequence>MPMKTCHGTAEVKTLLFSHQNCCQRSHELLVTIEYFFFFPIGC</sequence>